<accession>C0NSY6</accession>
<name>C0NSY6_AJECG</name>
<evidence type="ECO:0000256" key="1">
    <source>
        <dbReference type="SAM" id="MobiDB-lite"/>
    </source>
</evidence>
<dbReference type="VEuPathDB" id="FungiDB:I7I50_05912"/>
<dbReference type="GeneID" id="69039282"/>
<sequence>MKTTYSTSKSREKNRRTTNILPEITRPAQADPMLVRYVTLDKGHWQMQQHKSYVLCGGLTRSHRSSVIDPQSSAISHQSISNSEKDRQTPDKIELPLQAIRSRYGPKPPKPPSRPDGVGMGNPRGRVTEVATADRSF</sequence>
<dbReference type="RefSeq" id="XP_045285628.1">
    <property type="nucleotide sequence ID" value="XM_045433315.1"/>
</dbReference>
<organism evidence="2 3">
    <name type="scientific">Ajellomyces capsulatus (strain G186AR / H82 / ATCC MYA-2454 / RMSCC 2432)</name>
    <name type="common">Darling's disease fungus</name>
    <name type="synonym">Histoplasma capsulatum</name>
    <dbReference type="NCBI Taxonomy" id="447093"/>
    <lineage>
        <taxon>Eukaryota</taxon>
        <taxon>Fungi</taxon>
        <taxon>Dikarya</taxon>
        <taxon>Ascomycota</taxon>
        <taxon>Pezizomycotina</taxon>
        <taxon>Eurotiomycetes</taxon>
        <taxon>Eurotiomycetidae</taxon>
        <taxon>Onygenales</taxon>
        <taxon>Ajellomycetaceae</taxon>
        <taxon>Histoplasma</taxon>
    </lineage>
</organism>
<dbReference type="InParanoid" id="C0NSY6"/>
<dbReference type="Proteomes" id="UP000001631">
    <property type="component" value="Unassembled WGS sequence"/>
</dbReference>
<evidence type="ECO:0000313" key="2">
    <source>
        <dbReference type="EMBL" id="EEH05147.1"/>
    </source>
</evidence>
<protein>
    <submittedName>
        <fullName evidence="2">Uncharacterized protein</fullName>
    </submittedName>
</protein>
<proteinExistence type="predicted"/>
<reference evidence="2" key="1">
    <citation type="submission" date="2009-02" db="EMBL/GenBank/DDBJ databases">
        <title>The Genome Sequence of Ajellomyces capsulatus strain G186AR.</title>
        <authorList>
            <consortium name="The Broad Institute Genome Sequencing Platform"/>
            <person name="Champion M."/>
            <person name="Cuomo C."/>
            <person name="Ma L.-J."/>
            <person name="Henn M.R."/>
            <person name="Sil A."/>
            <person name="Goldman B."/>
            <person name="Young S.K."/>
            <person name="Kodira C.D."/>
            <person name="Zeng Q."/>
            <person name="Koehrsen M."/>
            <person name="Alvarado L."/>
            <person name="Berlin A."/>
            <person name="Borenstein D."/>
            <person name="Chen Z."/>
            <person name="Engels R."/>
            <person name="Freedman E."/>
            <person name="Gellesch M."/>
            <person name="Goldberg J."/>
            <person name="Griggs A."/>
            <person name="Gujja S."/>
            <person name="Heiman D."/>
            <person name="Hepburn T."/>
            <person name="Howarth C."/>
            <person name="Jen D."/>
            <person name="Larson L."/>
            <person name="Lewis B."/>
            <person name="Mehta T."/>
            <person name="Park D."/>
            <person name="Pearson M."/>
            <person name="Roberts A."/>
            <person name="Saif S."/>
            <person name="Shea T."/>
            <person name="Shenoy N."/>
            <person name="Sisk P."/>
            <person name="Stolte C."/>
            <person name="Sykes S."/>
            <person name="Walk T."/>
            <person name="White J."/>
            <person name="Yandava C."/>
            <person name="Klein B."/>
            <person name="McEwen J.G."/>
            <person name="Puccia R."/>
            <person name="Goldman G.H."/>
            <person name="Felipe M.S."/>
            <person name="Nino-Vega G."/>
            <person name="San-Blas G."/>
            <person name="Taylor J."/>
            <person name="Mendoza L."/>
            <person name="Galagan J."/>
            <person name="Nusbaum C."/>
            <person name="Birren B."/>
        </authorList>
    </citation>
    <scope>NUCLEOTIDE SEQUENCE</scope>
    <source>
        <strain evidence="2">G186AR</strain>
    </source>
</reference>
<keyword evidence="3" id="KW-1185">Reference proteome</keyword>
<dbReference type="HOGENOM" id="CLU_1864569_0_0_1"/>
<dbReference type="AlphaFoldDB" id="C0NSY6"/>
<feature type="compositionally biased region" description="Low complexity" evidence="1">
    <location>
        <begin position="71"/>
        <end position="82"/>
    </location>
</feature>
<feature type="region of interest" description="Disordered" evidence="1">
    <location>
        <begin position="63"/>
        <end position="137"/>
    </location>
</feature>
<gene>
    <name evidence="2" type="ORF">HCBG_06266</name>
</gene>
<dbReference type="EMBL" id="GG663371">
    <property type="protein sequence ID" value="EEH05147.1"/>
    <property type="molecule type" value="Genomic_DNA"/>
</dbReference>
<feature type="compositionally biased region" description="Basic and acidic residues" evidence="1">
    <location>
        <begin position="83"/>
        <end position="94"/>
    </location>
</feature>
<evidence type="ECO:0000313" key="3">
    <source>
        <dbReference type="Proteomes" id="UP000001631"/>
    </source>
</evidence>